<evidence type="ECO:0000256" key="1">
    <source>
        <dbReference type="SAM" id="Phobius"/>
    </source>
</evidence>
<keyword evidence="1" id="KW-1133">Transmembrane helix</keyword>
<evidence type="ECO:0000313" key="3">
    <source>
        <dbReference type="EMBL" id="MXU91518.1"/>
    </source>
</evidence>
<dbReference type="AlphaFoldDB" id="A0A6B0UQ70"/>
<evidence type="ECO:0008006" key="4">
    <source>
        <dbReference type="Google" id="ProtNLM"/>
    </source>
</evidence>
<keyword evidence="1" id="KW-0472">Membrane</keyword>
<accession>A0A6B0UQ70</accession>
<reference evidence="3" key="1">
    <citation type="submission" date="2019-12" db="EMBL/GenBank/DDBJ databases">
        <title>An insight into the sialome of adult female Ixodes ricinus ticks feeding for 6 days.</title>
        <authorList>
            <person name="Perner J."/>
            <person name="Ribeiro J.M.C."/>
        </authorList>
    </citation>
    <scope>NUCLEOTIDE SEQUENCE</scope>
    <source>
        <strain evidence="3">Semi-engorged</strain>
        <tissue evidence="3">Salivary glands</tissue>
    </source>
</reference>
<protein>
    <recommendedName>
        <fullName evidence="4">Secreted protein</fullName>
    </recommendedName>
</protein>
<name>A0A6B0UQ70_IXORI</name>
<feature type="signal peptide" evidence="2">
    <location>
        <begin position="1"/>
        <end position="25"/>
    </location>
</feature>
<feature type="chain" id="PRO_5025682605" description="Secreted protein" evidence="2">
    <location>
        <begin position="26"/>
        <end position="123"/>
    </location>
</feature>
<keyword evidence="2" id="KW-0732">Signal</keyword>
<proteinExistence type="predicted"/>
<evidence type="ECO:0000256" key="2">
    <source>
        <dbReference type="SAM" id="SignalP"/>
    </source>
</evidence>
<dbReference type="EMBL" id="GIFC01009435">
    <property type="protein sequence ID" value="MXU91518.1"/>
    <property type="molecule type" value="Transcribed_RNA"/>
</dbReference>
<organism evidence="3">
    <name type="scientific">Ixodes ricinus</name>
    <name type="common">Common tick</name>
    <name type="synonym">Acarus ricinus</name>
    <dbReference type="NCBI Taxonomy" id="34613"/>
    <lineage>
        <taxon>Eukaryota</taxon>
        <taxon>Metazoa</taxon>
        <taxon>Ecdysozoa</taxon>
        <taxon>Arthropoda</taxon>
        <taxon>Chelicerata</taxon>
        <taxon>Arachnida</taxon>
        <taxon>Acari</taxon>
        <taxon>Parasitiformes</taxon>
        <taxon>Ixodida</taxon>
        <taxon>Ixodoidea</taxon>
        <taxon>Ixodidae</taxon>
        <taxon>Ixodinae</taxon>
        <taxon>Ixodes</taxon>
    </lineage>
</organism>
<keyword evidence="1" id="KW-0812">Transmembrane</keyword>
<feature type="transmembrane region" description="Helical" evidence="1">
    <location>
        <begin position="100"/>
        <end position="119"/>
    </location>
</feature>
<sequence length="123" mass="13907">MTSFQRAKPVPLSARTMCTILLVLARVSPLSRMRTGTPVLASSQRPGVPSWQTSVKYRLARQWQAYTYVLWLLKHDSTWSTSSSPRRPFSSGSLLRVPTVSYLVVIFSMPIFCGAFFTMSEEQ</sequence>